<accession>A0ABP9B1Z4</accession>
<evidence type="ECO:0008006" key="4">
    <source>
        <dbReference type="Google" id="ProtNLM"/>
    </source>
</evidence>
<evidence type="ECO:0000256" key="1">
    <source>
        <dbReference type="SAM" id="MobiDB-lite"/>
    </source>
</evidence>
<gene>
    <name evidence="2" type="ORF">GCM10023200_24810</name>
</gene>
<organism evidence="2 3">
    <name type="scientific">Actinomycetospora chlora</name>
    <dbReference type="NCBI Taxonomy" id="663608"/>
    <lineage>
        <taxon>Bacteria</taxon>
        <taxon>Bacillati</taxon>
        <taxon>Actinomycetota</taxon>
        <taxon>Actinomycetes</taxon>
        <taxon>Pseudonocardiales</taxon>
        <taxon>Pseudonocardiaceae</taxon>
        <taxon>Actinomycetospora</taxon>
    </lineage>
</organism>
<name>A0ABP9B1Z4_9PSEU</name>
<proteinExistence type="predicted"/>
<comment type="caution">
    <text evidence="2">The sequence shown here is derived from an EMBL/GenBank/DDBJ whole genome shotgun (WGS) entry which is preliminary data.</text>
</comment>
<keyword evidence="3" id="KW-1185">Reference proteome</keyword>
<dbReference type="Pfam" id="PF09954">
    <property type="entry name" value="DUF2188"/>
    <property type="match status" value="1"/>
</dbReference>
<dbReference type="InterPro" id="IPR018691">
    <property type="entry name" value="DUF2188"/>
</dbReference>
<protein>
    <recommendedName>
        <fullName evidence="4">DUF2188 domain-containing protein</fullName>
    </recommendedName>
</protein>
<reference evidence="3" key="1">
    <citation type="journal article" date="2019" name="Int. J. Syst. Evol. Microbiol.">
        <title>The Global Catalogue of Microorganisms (GCM) 10K type strain sequencing project: providing services to taxonomists for standard genome sequencing and annotation.</title>
        <authorList>
            <consortium name="The Broad Institute Genomics Platform"/>
            <consortium name="The Broad Institute Genome Sequencing Center for Infectious Disease"/>
            <person name="Wu L."/>
            <person name="Ma J."/>
        </authorList>
    </citation>
    <scope>NUCLEOTIDE SEQUENCE [LARGE SCALE GENOMIC DNA]</scope>
    <source>
        <strain evidence="3">JCM 17979</strain>
    </source>
</reference>
<feature type="region of interest" description="Disordered" evidence="1">
    <location>
        <begin position="1"/>
        <end position="30"/>
    </location>
</feature>
<sequence length="296" mass="29282">MSDRHVTPTTDGWAVEKPNAQRPSAKTPTQAEAVQRAVEIVANDGGGEVVVHGSDGAFRVSRTVPGGATDTDRIAAALAASATATGARATATAAAGEVSDAAGEVADDASVTAKKVVGETRTGAARAAATADAGAAGIGAEIDAYARGEKDLDAAAEDAAAIARTTGAQVRDQVDRTARQVAGEARAAGRRATARAEDTARRAGAGLAAGADRAATLGEGLGEQVETAADRVGRRVHTITEAAAAPLDGLARALNPVRLTGRAVGLVAAGGLHLLGVGAARGGDAARRGVRRAARQ</sequence>
<dbReference type="Proteomes" id="UP001500928">
    <property type="component" value="Unassembled WGS sequence"/>
</dbReference>
<dbReference type="RefSeq" id="WP_345414703.1">
    <property type="nucleotide sequence ID" value="NZ_BAABHO010000017.1"/>
</dbReference>
<evidence type="ECO:0000313" key="2">
    <source>
        <dbReference type="EMBL" id="GAA4789220.1"/>
    </source>
</evidence>
<dbReference type="EMBL" id="BAABHO010000017">
    <property type="protein sequence ID" value="GAA4789220.1"/>
    <property type="molecule type" value="Genomic_DNA"/>
</dbReference>
<feature type="compositionally biased region" description="Polar residues" evidence="1">
    <location>
        <begin position="21"/>
        <end position="30"/>
    </location>
</feature>
<evidence type="ECO:0000313" key="3">
    <source>
        <dbReference type="Proteomes" id="UP001500928"/>
    </source>
</evidence>